<dbReference type="GO" id="GO:0003677">
    <property type="term" value="F:DNA binding"/>
    <property type="evidence" value="ECO:0007669"/>
    <property type="project" value="UniProtKB-KW"/>
</dbReference>
<sequence length="114" mass="12470">ALQGGKKLGQTLSFENQNAVLDSVPTFFGLWGNTRINQQGLPAQFCDLYQPKNDVMVNLVDEKDEECQVKFKSGGFSAGWTGFSTAHNPVDGDALVFQLVKDAKFQVMVSIALL</sequence>
<evidence type="ECO:0000256" key="4">
    <source>
        <dbReference type="ARBA" id="ARBA00023163"/>
    </source>
</evidence>
<keyword evidence="5" id="KW-0539">Nucleus</keyword>
<dbReference type="InterPro" id="IPR015300">
    <property type="entry name" value="DNA-bd_pseudobarrel_sf"/>
</dbReference>
<name>A0A7J7NNH0_9MAGN</name>
<evidence type="ECO:0000313" key="8">
    <source>
        <dbReference type="Proteomes" id="UP000541444"/>
    </source>
</evidence>
<evidence type="ECO:0000259" key="6">
    <source>
        <dbReference type="SMART" id="SM01019"/>
    </source>
</evidence>
<comment type="caution">
    <text evidence="7">The sequence shown here is derived from an EMBL/GenBank/DDBJ whole genome shotgun (WGS) entry which is preliminary data.</text>
</comment>
<dbReference type="InterPro" id="IPR044837">
    <property type="entry name" value="REM16-like"/>
</dbReference>
<evidence type="ECO:0000256" key="3">
    <source>
        <dbReference type="ARBA" id="ARBA00023125"/>
    </source>
</evidence>
<gene>
    <name evidence="7" type="ORF">GIB67_005030</name>
</gene>
<evidence type="ECO:0000256" key="1">
    <source>
        <dbReference type="ARBA" id="ARBA00004123"/>
    </source>
</evidence>
<evidence type="ECO:0000256" key="2">
    <source>
        <dbReference type="ARBA" id="ARBA00023015"/>
    </source>
</evidence>
<dbReference type="AlphaFoldDB" id="A0A7J7NNH0"/>
<evidence type="ECO:0000313" key="7">
    <source>
        <dbReference type="EMBL" id="KAF6168478.1"/>
    </source>
</evidence>
<dbReference type="OrthoDB" id="664332at2759"/>
<dbReference type="Proteomes" id="UP000541444">
    <property type="component" value="Unassembled WGS sequence"/>
</dbReference>
<dbReference type="CDD" id="cd10017">
    <property type="entry name" value="B3_DNA"/>
    <property type="match status" value="1"/>
</dbReference>
<keyword evidence="8" id="KW-1185">Reference proteome</keyword>
<keyword evidence="3" id="KW-0238">DNA-binding</keyword>
<dbReference type="SUPFAM" id="SSF101936">
    <property type="entry name" value="DNA-binding pseudobarrel domain"/>
    <property type="match status" value="1"/>
</dbReference>
<dbReference type="GO" id="GO:0005634">
    <property type="term" value="C:nucleus"/>
    <property type="evidence" value="ECO:0007669"/>
    <property type="project" value="UniProtKB-SubCell"/>
</dbReference>
<reference evidence="7 8" key="1">
    <citation type="journal article" date="2020" name="IScience">
        <title>Genome Sequencing of the Endangered Kingdonia uniflora (Circaeasteraceae, Ranunculales) Reveals Potential Mechanisms of Evolutionary Specialization.</title>
        <authorList>
            <person name="Sun Y."/>
            <person name="Deng T."/>
            <person name="Zhang A."/>
            <person name="Moore M.J."/>
            <person name="Landis J.B."/>
            <person name="Lin N."/>
            <person name="Zhang H."/>
            <person name="Zhang X."/>
            <person name="Huang J."/>
            <person name="Zhang X."/>
            <person name="Sun H."/>
            <person name="Wang H."/>
        </authorList>
    </citation>
    <scope>NUCLEOTIDE SEQUENCE [LARGE SCALE GENOMIC DNA]</scope>
    <source>
        <strain evidence="7">TB1705</strain>
        <tissue evidence="7">Leaf</tissue>
    </source>
</reference>
<dbReference type="PANTHER" id="PTHR31391">
    <property type="entry name" value="B3 DOMAIN-CONTAINING PROTEIN OS11G0197600-RELATED"/>
    <property type="match status" value="1"/>
</dbReference>
<proteinExistence type="predicted"/>
<organism evidence="7 8">
    <name type="scientific">Kingdonia uniflora</name>
    <dbReference type="NCBI Taxonomy" id="39325"/>
    <lineage>
        <taxon>Eukaryota</taxon>
        <taxon>Viridiplantae</taxon>
        <taxon>Streptophyta</taxon>
        <taxon>Embryophyta</taxon>
        <taxon>Tracheophyta</taxon>
        <taxon>Spermatophyta</taxon>
        <taxon>Magnoliopsida</taxon>
        <taxon>Ranunculales</taxon>
        <taxon>Circaeasteraceae</taxon>
        <taxon>Kingdonia</taxon>
    </lineage>
</organism>
<keyword evidence="2" id="KW-0805">Transcription regulation</keyword>
<comment type="subcellular location">
    <subcellularLocation>
        <location evidence="1">Nucleus</location>
    </subcellularLocation>
</comment>
<accession>A0A7J7NNH0</accession>
<dbReference type="InterPro" id="IPR003340">
    <property type="entry name" value="B3_DNA-bd"/>
</dbReference>
<dbReference type="Gene3D" id="2.40.330.10">
    <property type="entry name" value="DNA-binding pseudobarrel domain"/>
    <property type="match status" value="1"/>
</dbReference>
<dbReference type="EMBL" id="JACGCM010000696">
    <property type="protein sequence ID" value="KAF6168478.1"/>
    <property type="molecule type" value="Genomic_DNA"/>
</dbReference>
<feature type="domain" description="TF-B3" evidence="6">
    <location>
        <begin position="27"/>
        <end position="113"/>
    </location>
</feature>
<feature type="non-terminal residue" evidence="7">
    <location>
        <position position="1"/>
    </location>
</feature>
<dbReference type="SMART" id="SM01019">
    <property type="entry name" value="B3"/>
    <property type="match status" value="1"/>
</dbReference>
<dbReference type="PANTHER" id="PTHR31391:SF4">
    <property type="entry name" value="B3 DOMAIN-CONTAINING PROTEIN OS03G0184500"/>
    <property type="match status" value="1"/>
</dbReference>
<keyword evidence="4" id="KW-0804">Transcription</keyword>
<dbReference type="Pfam" id="PF02362">
    <property type="entry name" value="B3"/>
    <property type="match status" value="1"/>
</dbReference>
<evidence type="ECO:0000256" key="5">
    <source>
        <dbReference type="ARBA" id="ARBA00023242"/>
    </source>
</evidence>
<protein>
    <recommendedName>
        <fullName evidence="6">TF-B3 domain-containing protein</fullName>
    </recommendedName>
</protein>